<gene>
    <name evidence="1" type="ORF">M408DRAFT_73800</name>
</gene>
<evidence type="ECO:0000313" key="2">
    <source>
        <dbReference type="Proteomes" id="UP000054097"/>
    </source>
</evidence>
<evidence type="ECO:0000313" key="1">
    <source>
        <dbReference type="EMBL" id="KIM25810.1"/>
    </source>
</evidence>
<name>A0A0C3AMJ5_SERVB</name>
<dbReference type="Proteomes" id="UP000054097">
    <property type="component" value="Unassembled WGS sequence"/>
</dbReference>
<dbReference type="OrthoDB" id="66144at2759"/>
<keyword evidence="2" id="KW-1185">Reference proteome</keyword>
<reference evidence="2" key="2">
    <citation type="submission" date="2015-01" db="EMBL/GenBank/DDBJ databases">
        <title>Evolutionary Origins and Diversification of the Mycorrhizal Mutualists.</title>
        <authorList>
            <consortium name="DOE Joint Genome Institute"/>
            <consortium name="Mycorrhizal Genomics Consortium"/>
            <person name="Kohler A."/>
            <person name="Kuo A."/>
            <person name="Nagy L.G."/>
            <person name="Floudas D."/>
            <person name="Copeland A."/>
            <person name="Barry K.W."/>
            <person name="Cichocki N."/>
            <person name="Veneault-Fourrey C."/>
            <person name="LaButti K."/>
            <person name="Lindquist E.A."/>
            <person name="Lipzen A."/>
            <person name="Lundell T."/>
            <person name="Morin E."/>
            <person name="Murat C."/>
            <person name="Riley R."/>
            <person name="Ohm R."/>
            <person name="Sun H."/>
            <person name="Tunlid A."/>
            <person name="Henrissat B."/>
            <person name="Grigoriev I.V."/>
            <person name="Hibbett D.S."/>
            <person name="Martin F."/>
        </authorList>
    </citation>
    <scope>NUCLEOTIDE SEQUENCE [LARGE SCALE GENOMIC DNA]</scope>
    <source>
        <strain evidence="2">MAFF 305830</strain>
    </source>
</reference>
<dbReference type="HOGENOM" id="CLU_067896_0_0_1"/>
<proteinExistence type="predicted"/>
<organism evidence="1 2">
    <name type="scientific">Serendipita vermifera MAFF 305830</name>
    <dbReference type="NCBI Taxonomy" id="933852"/>
    <lineage>
        <taxon>Eukaryota</taxon>
        <taxon>Fungi</taxon>
        <taxon>Dikarya</taxon>
        <taxon>Basidiomycota</taxon>
        <taxon>Agaricomycotina</taxon>
        <taxon>Agaricomycetes</taxon>
        <taxon>Sebacinales</taxon>
        <taxon>Serendipitaceae</taxon>
        <taxon>Serendipita</taxon>
    </lineage>
</organism>
<protein>
    <submittedName>
        <fullName evidence="1">Uncharacterized protein</fullName>
    </submittedName>
</protein>
<accession>A0A0C3AMJ5</accession>
<dbReference type="AlphaFoldDB" id="A0A0C3AMJ5"/>
<dbReference type="EMBL" id="KN824311">
    <property type="protein sequence ID" value="KIM25810.1"/>
    <property type="molecule type" value="Genomic_DNA"/>
</dbReference>
<sequence>MSGTGSSRSMRENYNTHGVENYYNLVSSTYRNPHFIPVKHCLFDWMNAWWTNECHNLDTEEGSDRKTVKIFDLACGLYLLKLPFHSGEVTESIASWLDTARRNSIPQSAKVQDALPVKRRIPWQQSPPPIPFEDLSLLSCAADPYTAAAYKSRLNFSCAELSFQDVADGALPLKFLEISLVNNPTADSLDDSTSTKNEDLGIMIQSDEILDMVVCSFALHLIETPSQLFSLLWELSQKARWLVVIAPHKKPEIKDGWGWVQWNIGQWELCGSRGPGLGSEILQDRVHLRAFKSVNFC</sequence>
<reference evidence="1 2" key="1">
    <citation type="submission" date="2014-04" db="EMBL/GenBank/DDBJ databases">
        <authorList>
            <consortium name="DOE Joint Genome Institute"/>
            <person name="Kuo A."/>
            <person name="Zuccaro A."/>
            <person name="Kohler A."/>
            <person name="Nagy L.G."/>
            <person name="Floudas D."/>
            <person name="Copeland A."/>
            <person name="Barry K.W."/>
            <person name="Cichocki N."/>
            <person name="Veneault-Fourrey C."/>
            <person name="LaButti K."/>
            <person name="Lindquist E.A."/>
            <person name="Lipzen A."/>
            <person name="Lundell T."/>
            <person name="Morin E."/>
            <person name="Murat C."/>
            <person name="Sun H."/>
            <person name="Tunlid A."/>
            <person name="Henrissat B."/>
            <person name="Grigoriev I.V."/>
            <person name="Hibbett D.S."/>
            <person name="Martin F."/>
            <person name="Nordberg H.P."/>
            <person name="Cantor M.N."/>
            <person name="Hua S.X."/>
        </authorList>
    </citation>
    <scope>NUCLEOTIDE SEQUENCE [LARGE SCALE GENOMIC DNA]</scope>
    <source>
        <strain evidence="1 2">MAFF 305830</strain>
    </source>
</reference>